<feature type="domain" description="MAE-28990/MAE-18760-like HEPN" evidence="1">
    <location>
        <begin position="6"/>
        <end position="206"/>
    </location>
</feature>
<dbReference type="RefSeq" id="WP_034169387.1">
    <property type="nucleotide sequence ID" value="NZ_AP018354.1"/>
</dbReference>
<keyword evidence="2" id="KW-0614">Plasmid</keyword>
<evidence type="ECO:0000259" key="1">
    <source>
        <dbReference type="Pfam" id="PF18737"/>
    </source>
</evidence>
<reference evidence="2" key="1">
    <citation type="journal article" date="2018" name="FEMS Microbiol. Lett.">
        <title>The presence of colistin resistance gene mcr-1 and -3 in ESBL producing Escherichia coli isolated from food in Ho Chi Minh City, Vietnam.</title>
        <authorList>
            <person name="Yamaguchi T."/>
            <person name="Kawahara R."/>
            <person name="Harada K."/>
            <person name="Teruya S."/>
            <person name="Nakayama T."/>
            <person name="Motooka D."/>
            <person name="Nakamura S."/>
            <person name="Nguyen P.D."/>
            <person name="Kumeda Y."/>
            <person name="Van Dang C."/>
            <person name="Hirata K."/>
            <person name="Yamamoto Y."/>
        </authorList>
    </citation>
    <scope>NUCLEOTIDE SEQUENCE</scope>
    <source>
        <strain evidence="2">E155</strain>
        <plasmid evidence="2">pVE155</plasmid>
    </source>
</reference>
<dbReference type="EMBL" id="AP018354">
    <property type="protein sequence ID" value="BBA91321.1"/>
    <property type="molecule type" value="Genomic_DNA"/>
</dbReference>
<accession>A0A2Z5THZ2</accession>
<name>A0A2Z5THZ2_ECOLX</name>
<dbReference type="AlphaFoldDB" id="A0A2Z5THZ2"/>
<protein>
    <recommendedName>
        <fullName evidence="1">MAE-28990/MAE-18760-like HEPN domain-containing protein</fullName>
    </recommendedName>
</protein>
<dbReference type="InterPro" id="IPR040788">
    <property type="entry name" value="HEPN_MAE_28990"/>
</dbReference>
<evidence type="ECO:0000313" key="2">
    <source>
        <dbReference type="EMBL" id="BBA91321.1"/>
    </source>
</evidence>
<proteinExistence type="predicted"/>
<sequence length="211" mass="24339">MNAVKADFTERFSDVNRLYEHIDKLSKANGNVDIILILKASLYIALYNNIEAVIYSILERIHEEVSVCEYKKVTPNIKNMIIEYYLPAVSEKKRNFAIKNIADFNLKLPSFSQYQNKKNVFSGNLDVKAIREIFKKYGIIFKYNINSTLILEVKNKRNKIAHGECSLSDAGKNVKLEGLKKTVTSVECLLNECMLQTEDFLMNHRYLDPSN</sequence>
<organism evidence="2">
    <name type="scientific">Escherichia coli</name>
    <dbReference type="NCBI Taxonomy" id="562"/>
    <lineage>
        <taxon>Bacteria</taxon>
        <taxon>Pseudomonadati</taxon>
        <taxon>Pseudomonadota</taxon>
        <taxon>Gammaproteobacteria</taxon>
        <taxon>Enterobacterales</taxon>
        <taxon>Enterobacteriaceae</taxon>
        <taxon>Escherichia</taxon>
    </lineage>
</organism>
<geneLocation type="plasmid" evidence="2">
    <name>pVE155</name>
</geneLocation>
<dbReference type="Pfam" id="PF18737">
    <property type="entry name" value="HEPN_MAE_28990"/>
    <property type="match status" value="1"/>
</dbReference>